<dbReference type="AlphaFoldDB" id="A0A1J4U7C1"/>
<comment type="caution">
    <text evidence="2">The sequence shown here is derived from an EMBL/GenBank/DDBJ whole genome shotgun (WGS) entry which is preliminary data.</text>
</comment>
<feature type="region of interest" description="Disordered" evidence="1">
    <location>
        <begin position="145"/>
        <end position="171"/>
    </location>
</feature>
<protein>
    <submittedName>
        <fullName evidence="2">Uncharacterized protein</fullName>
    </submittedName>
</protein>
<gene>
    <name evidence="2" type="ORF">AUJ29_00405</name>
</gene>
<reference evidence="2 3" key="1">
    <citation type="journal article" date="2016" name="Environ. Microbiol.">
        <title>Genomic resolution of a cold subsurface aquifer community provides metabolic insights for novel microbes adapted to high CO concentrations.</title>
        <authorList>
            <person name="Probst A.J."/>
            <person name="Castelle C.J."/>
            <person name="Singh A."/>
            <person name="Brown C.T."/>
            <person name="Anantharaman K."/>
            <person name="Sharon I."/>
            <person name="Hug L.A."/>
            <person name="Burstein D."/>
            <person name="Emerson J.B."/>
            <person name="Thomas B.C."/>
            <person name="Banfield J.F."/>
        </authorList>
    </citation>
    <scope>NUCLEOTIDE SEQUENCE [LARGE SCALE GENOMIC DNA]</scope>
    <source>
        <strain evidence="2">CG1_02_38_13</strain>
    </source>
</reference>
<evidence type="ECO:0000256" key="1">
    <source>
        <dbReference type="SAM" id="MobiDB-lite"/>
    </source>
</evidence>
<accession>A0A1J4U7C1</accession>
<proteinExistence type="predicted"/>
<name>A0A1J4U7C1_9BACT</name>
<dbReference type="Proteomes" id="UP000182465">
    <property type="component" value="Unassembled WGS sequence"/>
</dbReference>
<evidence type="ECO:0000313" key="2">
    <source>
        <dbReference type="EMBL" id="OIO18151.1"/>
    </source>
</evidence>
<sequence>MGPETPCRAGEESMLFRTPKNENIPVEIGSIKKYPEKEPIRINIPDKIEKLRRKIRFPNGTEKTDGTERIDRTEEINKEENDVDEVNYHIKPPSKIGRKTGILLTKALIFLMGTNIGSSLFAKEKPVEFSKAKVESSSTLKFPARSGETLEIGEDGGGYDSDGGQVQEKESKNEITQAIENIKINFSQKHLKIFEKIAKKIEEKNKEKAPNRISDDVEMEVLGLAKRMKKIIDLFNNNREHKEKFGSLDKQLENIDPDDFVPSPSPPEMKGAKVENIIEIQGGFGKLKYIKRCTYENSYGNKVIVYNVDIEGMPARDNGWHELEGFSDGTRNVIEATLKFGKDIKDAEKMKRP</sequence>
<evidence type="ECO:0000313" key="3">
    <source>
        <dbReference type="Proteomes" id="UP000182465"/>
    </source>
</evidence>
<dbReference type="EMBL" id="MNVB01000012">
    <property type="protein sequence ID" value="OIO18151.1"/>
    <property type="molecule type" value="Genomic_DNA"/>
</dbReference>
<organism evidence="2 3">
    <name type="scientific">Candidatus Kuenenbacteria bacterium CG1_02_38_13</name>
    <dbReference type="NCBI Taxonomy" id="1805235"/>
    <lineage>
        <taxon>Bacteria</taxon>
        <taxon>Candidatus Kueneniibacteriota</taxon>
    </lineage>
</organism>